<dbReference type="Pfam" id="PF05135">
    <property type="entry name" value="Phage_connect_1"/>
    <property type="match status" value="1"/>
</dbReference>
<sequence>MNLDELKARLRISDTTQDEFLKLALDDAIDFVQRTCNRDFLIDGELKLPPAAKSVAALYVSYEMVANPGIKSESIAGMSQTFESGEERDSALLAQLTSAGLRRVRFKSFGG</sequence>
<name>A0ABX3CL32_9BACI</name>
<evidence type="ECO:0000313" key="2">
    <source>
        <dbReference type="Proteomes" id="UP000180194"/>
    </source>
</evidence>
<reference evidence="1 2" key="1">
    <citation type="submission" date="2016-07" db="EMBL/GenBank/DDBJ databases">
        <title>Bacillus oceanisediminis whole genome.</title>
        <authorList>
            <person name="Pal Y."/>
            <person name="Verma A."/>
            <person name="Mual P."/>
            <person name="Srinivasan K."/>
        </authorList>
    </citation>
    <scope>NUCLEOTIDE SEQUENCE [LARGE SCALE GENOMIC DNA]</scope>
    <source>
        <strain evidence="1 2">Bhandara28</strain>
    </source>
</reference>
<accession>A0ABX3CL32</accession>
<keyword evidence="2" id="KW-1185">Reference proteome</keyword>
<proteinExistence type="predicted"/>
<dbReference type="InterPro" id="IPR021146">
    <property type="entry name" value="Phage_gp6-like_head-tail"/>
</dbReference>
<dbReference type="InterPro" id="IPR053746">
    <property type="entry name" value="Viral_HT_Connector_Assembly"/>
</dbReference>
<evidence type="ECO:0008006" key="3">
    <source>
        <dbReference type="Google" id="ProtNLM"/>
    </source>
</evidence>
<gene>
    <name evidence="1" type="ORF">BBV17_27940</name>
</gene>
<protein>
    <recommendedName>
        <fullName evidence="3">Phage gp6-like head-tail connector protein</fullName>
    </recommendedName>
</protein>
<evidence type="ECO:0000313" key="1">
    <source>
        <dbReference type="EMBL" id="OHX41675.1"/>
    </source>
</evidence>
<dbReference type="Proteomes" id="UP000180194">
    <property type="component" value="Unassembled WGS sequence"/>
</dbReference>
<dbReference type="Gene3D" id="1.10.246.150">
    <property type="match status" value="1"/>
</dbReference>
<dbReference type="EMBL" id="MBRJ01000055">
    <property type="protein sequence ID" value="OHX41675.1"/>
    <property type="molecule type" value="Genomic_DNA"/>
</dbReference>
<comment type="caution">
    <text evidence="1">The sequence shown here is derived from an EMBL/GenBank/DDBJ whole genome shotgun (WGS) entry which is preliminary data.</text>
</comment>
<organism evidence="1 2">
    <name type="scientific">Cytobacillus oceanisediminis</name>
    <dbReference type="NCBI Taxonomy" id="665099"/>
    <lineage>
        <taxon>Bacteria</taxon>
        <taxon>Bacillati</taxon>
        <taxon>Bacillota</taxon>
        <taxon>Bacilli</taxon>
        <taxon>Bacillales</taxon>
        <taxon>Bacillaceae</taxon>
        <taxon>Cytobacillus</taxon>
    </lineage>
</organism>